<name>A0A6C0CDR9_9ZZZZ</name>
<sequence>MLRSLRSYMLLAPVVSLFMCYISATTSFIYSSPSIARYSVSLRGSRSPRRNSGGFQNISNYIKNIKPKVSPLTPLLPKPSFPLTPLSPLTLAALAVPEVQSSLPLTLTPHTMLSLLTLATTEVPSPSLLLPITKEANNASSVATSEPLKIQRYSKENISSIIKNFSYYNTLDDIPFTGDQINITSIYLNIEKVKGVYFAKDANNVIFTLQDNLANLYYYCGGSDAKASGDAKASSDAKASGIYKISNNTRINMKAIDRFVFQSFNNDADGILF</sequence>
<organism evidence="1">
    <name type="scientific">viral metagenome</name>
    <dbReference type="NCBI Taxonomy" id="1070528"/>
    <lineage>
        <taxon>unclassified sequences</taxon>
        <taxon>metagenomes</taxon>
        <taxon>organismal metagenomes</taxon>
    </lineage>
</organism>
<protein>
    <submittedName>
        <fullName evidence="1">Uncharacterized protein</fullName>
    </submittedName>
</protein>
<reference evidence="1" key="1">
    <citation type="journal article" date="2020" name="Nature">
        <title>Giant virus diversity and host interactions through global metagenomics.</title>
        <authorList>
            <person name="Schulz F."/>
            <person name="Roux S."/>
            <person name="Paez-Espino D."/>
            <person name="Jungbluth S."/>
            <person name="Walsh D.A."/>
            <person name="Denef V.J."/>
            <person name="McMahon K.D."/>
            <person name="Konstantinidis K.T."/>
            <person name="Eloe-Fadrosh E.A."/>
            <person name="Kyrpides N.C."/>
            <person name="Woyke T."/>
        </authorList>
    </citation>
    <scope>NUCLEOTIDE SEQUENCE</scope>
    <source>
        <strain evidence="1">GVMAG-M-3300020565-3</strain>
    </source>
</reference>
<proteinExistence type="predicted"/>
<accession>A0A6C0CDR9</accession>
<dbReference type="AlphaFoldDB" id="A0A6C0CDR9"/>
<evidence type="ECO:0000313" key="1">
    <source>
        <dbReference type="EMBL" id="QHT02292.1"/>
    </source>
</evidence>
<dbReference type="EMBL" id="MN739392">
    <property type="protein sequence ID" value="QHT02292.1"/>
    <property type="molecule type" value="Genomic_DNA"/>
</dbReference>